<dbReference type="Proteomes" id="UP000663249">
    <property type="component" value="Chromosome"/>
</dbReference>
<proteinExistence type="predicted"/>
<keyword evidence="2" id="KW-1185">Reference proteome</keyword>
<evidence type="ECO:0000313" key="2">
    <source>
        <dbReference type="Proteomes" id="UP000663249"/>
    </source>
</evidence>
<dbReference type="RefSeq" id="WP_205518922.1">
    <property type="nucleotide sequence ID" value="NZ_CP070506.1"/>
</dbReference>
<dbReference type="SUPFAM" id="SSF49401">
    <property type="entry name" value="Bacterial adhesins"/>
    <property type="match status" value="1"/>
</dbReference>
<gene>
    <name evidence="1" type="ORF">JTY93_23465</name>
</gene>
<organism evidence="1 2">
    <name type="scientific">Pseudomonas hygromyciniae</name>
    <dbReference type="NCBI Taxonomy" id="2812000"/>
    <lineage>
        <taxon>Bacteria</taxon>
        <taxon>Pseudomonadati</taxon>
        <taxon>Pseudomonadota</taxon>
        <taxon>Gammaproteobacteria</taxon>
        <taxon>Pseudomonadales</taxon>
        <taxon>Pseudomonadaceae</taxon>
        <taxon>Pseudomonas</taxon>
    </lineage>
</organism>
<dbReference type="InterPro" id="IPR036937">
    <property type="entry name" value="Adhesion_dom_fimbrial_sf"/>
</dbReference>
<dbReference type="Gene3D" id="2.60.40.1090">
    <property type="entry name" value="Fimbrial-type adhesion domain"/>
    <property type="match status" value="1"/>
</dbReference>
<accession>A0ABX7JVH9</accession>
<dbReference type="InterPro" id="IPR008966">
    <property type="entry name" value="Adhesion_dom_sf"/>
</dbReference>
<name>A0ABX7JVH9_9PSED</name>
<protein>
    <submittedName>
        <fullName evidence="1">Uncharacterized protein</fullName>
    </submittedName>
</protein>
<dbReference type="EMBL" id="CP070506">
    <property type="protein sequence ID" value="QSB39150.1"/>
    <property type="molecule type" value="Genomic_DNA"/>
</dbReference>
<evidence type="ECO:0000313" key="1">
    <source>
        <dbReference type="EMBL" id="QSB39150.1"/>
    </source>
</evidence>
<reference evidence="1 2" key="1">
    <citation type="submission" date="2021-02" db="EMBL/GenBank/DDBJ databases">
        <title>Genomic and phenotypic characterization of Pseudomonas hygromyciniae, a novel bacterial species discovered from a commercially purchased antibiotic vial.</title>
        <authorList>
            <person name="Turner T.L."/>
            <person name="Mitra S.D."/>
            <person name="Kochan T.J."/>
            <person name="Pincus N.B."/>
            <person name="Lebrun-Corbin M."/>
            <person name="Cheung B."/>
            <person name="Gatesy S.W."/>
            <person name="Afzal T."/>
            <person name="Ozer E.A."/>
            <person name="Hauser A.R."/>
        </authorList>
    </citation>
    <scope>NUCLEOTIDE SEQUENCE [LARGE SCALE GENOMIC DNA]</scope>
    <source>
        <strain evidence="1 2">SDM007</strain>
    </source>
</reference>
<sequence>MAFGQNIAVRKVNGVNYRQTVDYGIRCDASPYEWVMILKITGQVTSFNPAALQTSVGGLGIEIRQNGEPLILGKPC</sequence>